<comment type="caution">
    <text evidence="2">The sequence shown here is derived from an EMBL/GenBank/DDBJ whole genome shotgun (WGS) entry which is preliminary data.</text>
</comment>
<dbReference type="InterPro" id="IPR036047">
    <property type="entry name" value="F-box-like_dom_sf"/>
</dbReference>
<name>A0AAV8FJY0_9POAL</name>
<accession>A0AAV8FJY0</accession>
<dbReference type="Pfam" id="PF24758">
    <property type="entry name" value="LRR_At5g56370"/>
    <property type="match status" value="1"/>
</dbReference>
<proteinExistence type="predicted"/>
<dbReference type="EMBL" id="JAMFTS010000002">
    <property type="protein sequence ID" value="KAJ4793543.1"/>
    <property type="molecule type" value="Genomic_DNA"/>
</dbReference>
<dbReference type="SUPFAM" id="SSF81383">
    <property type="entry name" value="F-box domain"/>
    <property type="match status" value="1"/>
</dbReference>
<evidence type="ECO:0000313" key="3">
    <source>
        <dbReference type="Proteomes" id="UP001140206"/>
    </source>
</evidence>
<dbReference type="Gene3D" id="3.80.10.10">
    <property type="entry name" value="Ribonuclease Inhibitor"/>
    <property type="match status" value="1"/>
</dbReference>
<dbReference type="Proteomes" id="UP001140206">
    <property type="component" value="Chromosome 2"/>
</dbReference>
<gene>
    <name evidence="2" type="ORF">LUZ62_044789</name>
</gene>
<keyword evidence="3" id="KW-1185">Reference proteome</keyword>
<evidence type="ECO:0000259" key="1">
    <source>
        <dbReference type="Pfam" id="PF24758"/>
    </source>
</evidence>
<evidence type="ECO:0000313" key="2">
    <source>
        <dbReference type="EMBL" id="KAJ4793543.1"/>
    </source>
</evidence>
<dbReference type="AlphaFoldDB" id="A0AAV8FJY0"/>
<dbReference type="InterPro" id="IPR055411">
    <property type="entry name" value="LRR_FXL15/At3g58940/PEG3-like"/>
</dbReference>
<feature type="domain" description="F-box/LRR-repeat protein 15/At3g58940/PEG3-like LRR" evidence="1">
    <location>
        <begin position="111"/>
        <end position="242"/>
    </location>
</feature>
<sequence>MAEVDRISFLPLEIKLSILSRLRIKYAVRTSALAHSWRHIWTHLSCLCLNSEQDLLGDTRKPPNISNIFTVSTSWIQCVHRLVSSLLGPLLVFQLFSFPNSDKRGPLLQSLLDLLLQKGGVQTLDLSFCNNPGKIHLPWFHSLQMLRLSRCHIALPTGFQGFHRLETLDLYEVEISNDDLNLLLLTSKKLTSLMITKCQASGNPLSVNLSLPLLRHPEFGINEFVENMSVDSSPCLEHATITLRHVAIAFSFAGYSLQKLARMILQLVTSVAMVSSLKLDFDVLKCLSLVALPFNFTIPQLRFLMLYLDVDTMDQRVYDAFFWLLRSMPFLEELEVELLRSCSFLERDDDYDQADRVAILMRELLVKKHDGFACLERTVTSVAINMETLDVIASFAWIQFFLLNAKGLKLLKIGYFSGGDLMPSFIEELQKADVPSSDAKVMFFNRDTRQITNLCMND</sequence>
<dbReference type="PANTHER" id="PTHR31639">
    <property type="entry name" value="F-BOX PROTEIN-LIKE"/>
    <property type="match status" value="1"/>
</dbReference>
<protein>
    <submittedName>
        <fullName evidence="2">F-box family protein</fullName>
    </submittedName>
</protein>
<dbReference type="PANTHER" id="PTHR31639:SF100">
    <property type="entry name" value="OS07G0160500 PROTEIN"/>
    <property type="match status" value="1"/>
</dbReference>
<dbReference type="SUPFAM" id="SSF52058">
    <property type="entry name" value="L domain-like"/>
    <property type="match status" value="1"/>
</dbReference>
<reference evidence="2" key="1">
    <citation type="submission" date="2022-08" db="EMBL/GenBank/DDBJ databases">
        <authorList>
            <person name="Marques A."/>
        </authorList>
    </citation>
    <scope>NUCLEOTIDE SEQUENCE</scope>
    <source>
        <strain evidence="2">RhyPub2mFocal</strain>
        <tissue evidence="2">Leaves</tissue>
    </source>
</reference>
<dbReference type="InterPro" id="IPR032675">
    <property type="entry name" value="LRR_dom_sf"/>
</dbReference>
<organism evidence="2 3">
    <name type="scientific">Rhynchospora pubera</name>
    <dbReference type="NCBI Taxonomy" id="906938"/>
    <lineage>
        <taxon>Eukaryota</taxon>
        <taxon>Viridiplantae</taxon>
        <taxon>Streptophyta</taxon>
        <taxon>Embryophyta</taxon>
        <taxon>Tracheophyta</taxon>
        <taxon>Spermatophyta</taxon>
        <taxon>Magnoliopsida</taxon>
        <taxon>Liliopsida</taxon>
        <taxon>Poales</taxon>
        <taxon>Cyperaceae</taxon>
        <taxon>Cyperoideae</taxon>
        <taxon>Rhynchosporeae</taxon>
        <taxon>Rhynchospora</taxon>
    </lineage>
</organism>